<feature type="transmembrane region" description="Helical" evidence="1">
    <location>
        <begin position="45"/>
        <end position="64"/>
    </location>
</feature>
<dbReference type="AlphaFoldDB" id="A0A017HJZ5"/>
<comment type="caution">
    <text evidence="2">The sequence shown here is derived from an EMBL/GenBank/DDBJ whole genome shotgun (WGS) entry which is preliminary data.</text>
</comment>
<gene>
    <name evidence="2" type="ORF">Rumeso_03952</name>
</gene>
<dbReference type="EMBL" id="AOSK01000112">
    <property type="protein sequence ID" value="EYD74478.1"/>
    <property type="molecule type" value="Genomic_DNA"/>
</dbReference>
<keyword evidence="1" id="KW-1133">Transmembrane helix</keyword>
<protein>
    <recommendedName>
        <fullName evidence="4">Inner membrane protein YjeT (Clustered with HflC)</fullName>
    </recommendedName>
</protein>
<dbReference type="STRING" id="442562.Rumeso_03952"/>
<keyword evidence="1" id="KW-0812">Transmembrane</keyword>
<dbReference type="HOGENOM" id="CLU_179416_2_0_5"/>
<keyword evidence="1" id="KW-0472">Membrane</keyword>
<keyword evidence="3" id="KW-1185">Reference proteome</keyword>
<dbReference type="InterPro" id="IPR019201">
    <property type="entry name" value="DUF2065"/>
</dbReference>
<proteinExistence type="predicted"/>
<reference evidence="2 3" key="1">
    <citation type="submission" date="2013-02" db="EMBL/GenBank/DDBJ databases">
        <authorList>
            <person name="Fiebig A."/>
            <person name="Goeker M."/>
            <person name="Klenk H.-P.P."/>
        </authorList>
    </citation>
    <scope>NUCLEOTIDE SEQUENCE [LARGE SCALE GENOMIC DNA]</scope>
    <source>
        <strain evidence="2 3">DSM 19309</strain>
    </source>
</reference>
<evidence type="ECO:0000313" key="3">
    <source>
        <dbReference type="Proteomes" id="UP000019666"/>
    </source>
</evidence>
<dbReference type="Proteomes" id="UP000019666">
    <property type="component" value="Unassembled WGS sequence"/>
</dbReference>
<dbReference type="Pfam" id="PF09838">
    <property type="entry name" value="DUF2065"/>
    <property type="match status" value="1"/>
</dbReference>
<evidence type="ECO:0000313" key="2">
    <source>
        <dbReference type="EMBL" id="EYD74478.1"/>
    </source>
</evidence>
<evidence type="ECO:0000256" key="1">
    <source>
        <dbReference type="SAM" id="Phobius"/>
    </source>
</evidence>
<organism evidence="2 3">
    <name type="scientific">Rubellimicrobium mesophilum DSM 19309</name>
    <dbReference type="NCBI Taxonomy" id="442562"/>
    <lineage>
        <taxon>Bacteria</taxon>
        <taxon>Pseudomonadati</taxon>
        <taxon>Pseudomonadota</taxon>
        <taxon>Alphaproteobacteria</taxon>
        <taxon>Rhodobacterales</taxon>
        <taxon>Roseobacteraceae</taxon>
        <taxon>Rubellimicrobium</taxon>
    </lineage>
</organism>
<name>A0A017HJZ5_9RHOB</name>
<accession>A0A017HJZ5</accession>
<sequence length="68" mass="7146">MMSWALLALGLVLVVEGLLWALAPHLVEELLAALRALTPEERRLAGLAALALGLALVWGARMAGAFSP</sequence>
<evidence type="ECO:0008006" key="4">
    <source>
        <dbReference type="Google" id="ProtNLM"/>
    </source>
</evidence>